<dbReference type="SUPFAM" id="SSF47384">
    <property type="entry name" value="Homodimeric domain of signal transducing histidine kinase"/>
    <property type="match status" value="1"/>
</dbReference>
<dbReference type="InterPro" id="IPR004358">
    <property type="entry name" value="Sig_transdc_His_kin-like_C"/>
</dbReference>
<dbReference type="InterPro" id="IPR008207">
    <property type="entry name" value="Sig_transdc_His_kin_Hpt_dom"/>
</dbReference>
<evidence type="ECO:0000256" key="9">
    <source>
        <dbReference type="ARBA" id="ARBA00022840"/>
    </source>
</evidence>
<dbReference type="Gene3D" id="2.30.30.40">
    <property type="entry name" value="SH3 Domains"/>
    <property type="match status" value="1"/>
</dbReference>
<sequence>MFLTFVDECLEHIQASEEALLNLENNVEDGSSINTVFRAFHTVKGSSSFLGLAGVSELAHHAESLLVKIRDKEIQFNKEFADICLRSVDVLKTLINSLKSGDYKKPDNYDDLLRLLMSPELKKGIVPAGALKKTVRETAPAAPKPAPAVKNAEEPVQAITGPASPPAAKDEAPAKISAAAKEVKRAQTASDEEESTVRVKIARIDKLIDMVGELVISHSMVAQDELMMNGANHLLVKKVMHSGKIIRELQDLSMTMRMIPFRATFQKMARVARDISGKNGKIIDFITSGKETEVDRNLVDIINDALMHMVRNSVDHGVELPEERVKAGKPEKGTVLLSAFHSGGNVVIEVKDDGKGLDRAKIVKKAVEKGLIKSDEGMNDSEVFNMVFLPGFSTADQITDVSGRGVGMDVVKTSIESLRGRIEISSQPGRGCSFSIKVPLTLAVTDGMLVRVGSQRYIIPTASIYLTFRPKIEDIFTMAGRGEVVMLHGVMIPIFRLHKIFNIDKAVENPWESLFVVIDDGDSKHCAVLVDELLGQQQIVAKPLGVALGKIEGVSGGAILGDGKVGLILDTKELVSIARQKDPVEAKRIA</sequence>
<dbReference type="PROSITE" id="PS50109">
    <property type="entry name" value="HIS_KIN"/>
    <property type="match status" value="1"/>
</dbReference>
<dbReference type="SMART" id="SM01231">
    <property type="entry name" value="H-kinase_dim"/>
    <property type="match status" value="1"/>
</dbReference>
<evidence type="ECO:0000256" key="11">
    <source>
        <dbReference type="ARBA" id="ARBA00035100"/>
    </source>
</evidence>
<dbReference type="InterPro" id="IPR036097">
    <property type="entry name" value="HisK_dim/P_sf"/>
</dbReference>
<dbReference type="Proteomes" id="UP000178735">
    <property type="component" value="Unassembled WGS sequence"/>
</dbReference>
<dbReference type="GO" id="GO:0006935">
    <property type="term" value="P:chemotaxis"/>
    <property type="evidence" value="ECO:0007669"/>
    <property type="project" value="UniProtKB-KW"/>
</dbReference>
<dbReference type="InterPro" id="IPR005467">
    <property type="entry name" value="His_kinase_dom"/>
</dbReference>
<dbReference type="STRING" id="1817813.A2008_03885"/>
<evidence type="ECO:0000256" key="5">
    <source>
        <dbReference type="ARBA" id="ARBA00022553"/>
    </source>
</evidence>
<dbReference type="SMART" id="SM00387">
    <property type="entry name" value="HATPase_c"/>
    <property type="match status" value="1"/>
</dbReference>
<dbReference type="InterPro" id="IPR004105">
    <property type="entry name" value="CheA-like_dim"/>
</dbReference>
<dbReference type="Gene3D" id="1.10.287.560">
    <property type="entry name" value="Histidine kinase CheA-like, homodimeric domain"/>
    <property type="match status" value="1"/>
</dbReference>
<dbReference type="EC" id="2.7.13.3" evidence="2"/>
<evidence type="ECO:0000256" key="8">
    <source>
        <dbReference type="ARBA" id="ARBA00022777"/>
    </source>
</evidence>
<name>A0A1F7WQT8_9BACT</name>
<dbReference type="GO" id="GO:0000155">
    <property type="term" value="F:phosphorelay sensor kinase activity"/>
    <property type="evidence" value="ECO:0007669"/>
    <property type="project" value="InterPro"/>
</dbReference>
<evidence type="ECO:0000256" key="4">
    <source>
        <dbReference type="ARBA" id="ARBA00022500"/>
    </source>
</evidence>
<dbReference type="Pfam" id="PF01627">
    <property type="entry name" value="Hpt"/>
    <property type="match status" value="1"/>
</dbReference>
<accession>A0A1F7WQT8</accession>
<dbReference type="SMART" id="SM00073">
    <property type="entry name" value="HPT"/>
    <property type="match status" value="1"/>
</dbReference>
<dbReference type="Gene3D" id="3.30.565.10">
    <property type="entry name" value="Histidine kinase-like ATPase, C-terminal domain"/>
    <property type="match status" value="1"/>
</dbReference>
<dbReference type="InterPro" id="IPR036641">
    <property type="entry name" value="HPT_dom_sf"/>
</dbReference>
<evidence type="ECO:0000256" key="6">
    <source>
        <dbReference type="ARBA" id="ARBA00022679"/>
    </source>
</evidence>
<dbReference type="SMART" id="SM00260">
    <property type="entry name" value="CheW"/>
    <property type="match status" value="1"/>
</dbReference>
<keyword evidence="6" id="KW-0808">Transferase</keyword>
<dbReference type="InterPro" id="IPR003594">
    <property type="entry name" value="HATPase_dom"/>
</dbReference>
<keyword evidence="7" id="KW-0547">Nucleotide-binding</keyword>
<dbReference type="InterPro" id="IPR051315">
    <property type="entry name" value="Bact_Chemotaxis_CheA"/>
</dbReference>
<keyword evidence="9" id="KW-0067">ATP-binding</keyword>
<keyword evidence="4" id="KW-0145">Chemotaxis</keyword>
<dbReference type="SUPFAM" id="SSF47226">
    <property type="entry name" value="Histidine-containing phosphotransfer domain, HPT domain"/>
    <property type="match status" value="1"/>
</dbReference>
<keyword evidence="5 12" id="KW-0597">Phosphoprotein</keyword>
<dbReference type="Pfam" id="PF01584">
    <property type="entry name" value="CheW"/>
    <property type="match status" value="1"/>
</dbReference>
<feature type="domain" description="Histidine kinase" evidence="14">
    <location>
        <begin position="244"/>
        <end position="442"/>
    </location>
</feature>
<gene>
    <name evidence="17" type="ORF">A2008_03885</name>
</gene>
<evidence type="ECO:0000313" key="17">
    <source>
        <dbReference type="EMBL" id="OGM05122.1"/>
    </source>
</evidence>
<dbReference type="Gene3D" id="1.20.120.160">
    <property type="entry name" value="HPT domain"/>
    <property type="match status" value="1"/>
</dbReference>
<dbReference type="SUPFAM" id="SSF55874">
    <property type="entry name" value="ATPase domain of HSP90 chaperone/DNA topoisomerase II/histidine kinase"/>
    <property type="match status" value="1"/>
</dbReference>
<feature type="modified residue" description="Phosphohistidine" evidence="12">
    <location>
        <position position="41"/>
    </location>
</feature>
<dbReference type="InterPro" id="IPR037006">
    <property type="entry name" value="CheA-like_homodim_sf"/>
</dbReference>
<evidence type="ECO:0000256" key="7">
    <source>
        <dbReference type="ARBA" id="ARBA00022741"/>
    </source>
</evidence>
<evidence type="ECO:0000313" key="18">
    <source>
        <dbReference type="Proteomes" id="UP000178735"/>
    </source>
</evidence>
<feature type="region of interest" description="Disordered" evidence="13">
    <location>
        <begin position="158"/>
        <end position="195"/>
    </location>
</feature>
<evidence type="ECO:0000259" key="15">
    <source>
        <dbReference type="PROSITE" id="PS50851"/>
    </source>
</evidence>
<dbReference type="Pfam" id="PF02895">
    <property type="entry name" value="H-kinase_dim"/>
    <property type="match status" value="1"/>
</dbReference>
<evidence type="ECO:0000256" key="2">
    <source>
        <dbReference type="ARBA" id="ARBA00012438"/>
    </source>
</evidence>
<keyword evidence="8" id="KW-0418">Kinase</keyword>
<dbReference type="InterPro" id="IPR036890">
    <property type="entry name" value="HATPase_C_sf"/>
</dbReference>
<proteinExistence type="predicted"/>
<feature type="domain" description="HPt" evidence="16">
    <location>
        <begin position="1"/>
        <end position="98"/>
    </location>
</feature>
<evidence type="ECO:0000259" key="14">
    <source>
        <dbReference type="PROSITE" id="PS50109"/>
    </source>
</evidence>
<dbReference type="CDD" id="cd00088">
    <property type="entry name" value="HPT"/>
    <property type="match status" value="1"/>
</dbReference>
<comment type="catalytic activity">
    <reaction evidence="1">
        <text>ATP + protein L-histidine = ADP + protein N-phospho-L-histidine.</text>
        <dbReference type="EC" id="2.7.13.3"/>
    </reaction>
</comment>
<dbReference type="GO" id="GO:0005737">
    <property type="term" value="C:cytoplasm"/>
    <property type="evidence" value="ECO:0007669"/>
    <property type="project" value="InterPro"/>
</dbReference>
<organism evidence="17 18">
    <name type="scientific">Candidatus Wallbacteria bacterium GWC2_49_35</name>
    <dbReference type="NCBI Taxonomy" id="1817813"/>
    <lineage>
        <taxon>Bacteria</taxon>
        <taxon>Candidatus Walliibacteriota</taxon>
    </lineage>
</organism>
<evidence type="ECO:0000256" key="12">
    <source>
        <dbReference type="PROSITE-ProRule" id="PRU00110"/>
    </source>
</evidence>
<evidence type="ECO:0000256" key="10">
    <source>
        <dbReference type="ARBA" id="ARBA00023012"/>
    </source>
</evidence>
<dbReference type="GO" id="GO:0005524">
    <property type="term" value="F:ATP binding"/>
    <property type="evidence" value="ECO:0007669"/>
    <property type="project" value="UniProtKB-KW"/>
</dbReference>
<dbReference type="PRINTS" id="PR00344">
    <property type="entry name" value="BCTRLSENSOR"/>
</dbReference>
<protein>
    <recommendedName>
        <fullName evidence="3">Chemotaxis protein CheA</fullName>
        <ecNumber evidence="2">2.7.13.3</ecNumber>
    </recommendedName>
</protein>
<evidence type="ECO:0000256" key="13">
    <source>
        <dbReference type="SAM" id="MobiDB-lite"/>
    </source>
</evidence>
<dbReference type="PROSITE" id="PS50894">
    <property type="entry name" value="HPT"/>
    <property type="match status" value="1"/>
</dbReference>
<reference evidence="17 18" key="1">
    <citation type="journal article" date="2016" name="Nat. Commun.">
        <title>Thousands of microbial genomes shed light on interconnected biogeochemical processes in an aquifer system.</title>
        <authorList>
            <person name="Anantharaman K."/>
            <person name="Brown C.T."/>
            <person name="Hug L.A."/>
            <person name="Sharon I."/>
            <person name="Castelle C.J."/>
            <person name="Probst A.J."/>
            <person name="Thomas B.C."/>
            <person name="Singh A."/>
            <person name="Wilkins M.J."/>
            <person name="Karaoz U."/>
            <person name="Brodie E.L."/>
            <person name="Williams K.H."/>
            <person name="Hubbard S.S."/>
            <person name="Banfield J.F."/>
        </authorList>
    </citation>
    <scope>NUCLEOTIDE SEQUENCE [LARGE SCALE GENOMIC DNA]</scope>
</reference>
<dbReference type="PANTHER" id="PTHR43395">
    <property type="entry name" value="SENSOR HISTIDINE KINASE CHEA"/>
    <property type="match status" value="1"/>
</dbReference>
<feature type="domain" description="CheW-like" evidence="15">
    <location>
        <begin position="444"/>
        <end position="580"/>
    </location>
</feature>
<dbReference type="SUPFAM" id="SSF50341">
    <property type="entry name" value="CheW-like"/>
    <property type="match status" value="1"/>
</dbReference>
<dbReference type="InterPro" id="IPR002545">
    <property type="entry name" value="CheW-lke_dom"/>
</dbReference>
<dbReference type="AlphaFoldDB" id="A0A1F7WQT8"/>
<dbReference type="PROSITE" id="PS50851">
    <property type="entry name" value="CHEW"/>
    <property type="match status" value="1"/>
</dbReference>
<dbReference type="InterPro" id="IPR036061">
    <property type="entry name" value="CheW-like_dom_sf"/>
</dbReference>
<comment type="function">
    <text evidence="11">Involved in the transmission of sensory signals from the chemoreceptors to the flagellar motors. CheA is autophosphorylated; it can transfer its phosphate group to either CheB or CheY.</text>
</comment>
<evidence type="ECO:0000256" key="1">
    <source>
        <dbReference type="ARBA" id="ARBA00000085"/>
    </source>
</evidence>
<dbReference type="FunFam" id="3.30.565.10:FF:000016">
    <property type="entry name" value="Chemotaxis protein CheA, putative"/>
    <property type="match status" value="1"/>
</dbReference>
<evidence type="ECO:0000256" key="3">
    <source>
        <dbReference type="ARBA" id="ARBA00021495"/>
    </source>
</evidence>
<dbReference type="Pfam" id="PF02518">
    <property type="entry name" value="HATPase_c"/>
    <property type="match status" value="1"/>
</dbReference>
<dbReference type="CDD" id="cd16916">
    <property type="entry name" value="HATPase_CheA-like"/>
    <property type="match status" value="1"/>
</dbReference>
<dbReference type="CDD" id="cd00731">
    <property type="entry name" value="CheA_reg"/>
    <property type="match status" value="1"/>
</dbReference>
<comment type="caution">
    <text evidence="17">The sequence shown here is derived from an EMBL/GenBank/DDBJ whole genome shotgun (WGS) entry which is preliminary data.</text>
</comment>
<dbReference type="EMBL" id="MGFH01000126">
    <property type="protein sequence ID" value="OGM05122.1"/>
    <property type="molecule type" value="Genomic_DNA"/>
</dbReference>
<dbReference type="PANTHER" id="PTHR43395:SF10">
    <property type="entry name" value="CHEMOTAXIS PROTEIN CHEA"/>
    <property type="match status" value="1"/>
</dbReference>
<keyword evidence="10" id="KW-0902">Two-component regulatory system</keyword>
<evidence type="ECO:0000259" key="16">
    <source>
        <dbReference type="PROSITE" id="PS50894"/>
    </source>
</evidence>